<dbReference type="InterPro" id="IPR014144">
    <property type="entry name" value="LigD_PE_domain"/>
</dbReference>
<reference evidence="2 3" key="1">
    <citation type="journal article" date="2011" name="Stand. Genomic Sci.">
        <title>Complete genome sequence of the acetate-degrading sulfate reducer Desulfobacca acetoxidans type strain (ASRB2).</title>
        <authorList>
            <person name="Goker M."/>
            <person name="Teshima H."/>
            <person name="Lapidus A."/>
            <person name="Nolan M."/>
            <person name="Lucas S."/>
            <person name="Hammon N."/>
            <person name="Deshpande S."/>
            <person name="Cheng J.F."/>
            <person name="Tapia R."/>
            <person name="Han C."/>
            <person name="Goodwin L."/>
            <person name="Pitluck S."/>
            <person name="Huntemann M."/>
            <person name="Liolios K."/>
            <person name="Ivanova N."/>
            <person name="Pagani I."/>
            <person name="Mavromatis K."/>
            <person name="Ovchinikova G."/>
            <person name="Pati A."/>
            <person name="Chen A."/>
            <person name="Palaniappan K."/>
            <person name="Land M."/>
            <person name="Hauser L."/>
            <person name="Brambilla E.M."/>
            <person name="Rohde M."/>
            <person name="Spring S."/>
            <person name="Detter J.C."/>
            <person name="Woyke T."/>
            <person name="Bristow J."/>
            <person name="Eisen J.A."/>
            <person name="Markowitz V."/>
            <person name="Hugenholtz P."/>
            <person name="Kyrpides N.C."/>
            <person name="Klenk H.P."/>
        </authorList>
    </citation>
    <scope>NUCLEOTIDE SEQUENCE [LARGE SCALE GENOMIC DNA]</scope>
    <source>
        <strain evidence="3">ATCC 700848 / DSM 11109 / ASRB2</strain>
    </source>
</reference>
<evidence type="ECO:0000313" key="2">
    <source>
        <dbReference type="EMBL" id="AEB08032.1"/>
    </source>
</evidence>
<organism evidence="2 3">
    <name type="scientific">Desulfobacca acetoxidans (strain ATCC 700848 / DSM 11109 / ASRB2)</name>
    <dbReference type="NCBI Taxonomy" id="880072"/>
    <lineage>
        <taxon>Bacteria</taxon>
        <taxon>Pseudomonadati</taxon>
        <taxon>Thermodesulfobacteriota</taxon>
        <taxon>Desulfobaccia</taxon>
        <taxon>Desulfobaccales</taxon>
        <taxon>Desulfobaccaceae</taxon>
        <taxon>Desulfobacca</taxon>
    </lineage>
</organism>
<dbReference type="AlphaFoldDB" id="F2NBV5"/>
<gene>
    <name evidence="2" type="ordered locus">Desac_0135</name>
</gene>
<evidence type="ECO:0000259" key="1">
    <source>
        <dbReference type="Pfam" id="PF13298"/>
    </source>
</evidence>
<feature type="domain" description="DNA ligase D 3'-phosphoesterase" evidence="1">
    <location>
        <begin position="39"/>
        <end position="151"/>
    </location>
</feature>
<dbReference type="PANTHER" id="PTHR39465">
    <property type="entry name" value="DNA LIGASE D, 3'-PHOSPHOESTERASE DOMAIN"/>
    <property type="match status" value="1"/>
</dbReference>
<dbReference type="EMBL" id="CP002629">
    <property type="protein sequence ID" value="AEB08032.1"/>
    <property type="molecule type" value="Genomic_DNA"/>
</dbReference>
<keyword evidence="3" id="KW-1185">Reference proteome</keyword>
<dbReference type="OrthoDB" id="9802472at2"/>
<dbReference type="Pfam" id="PF13298">
    <property type="entry name" value="LigD_N"/>
    <property type="match status" value="1"/>
</dbReference>
<reference evidence="3" key="2">
    <citation type="submission" date="2011-03" db="EMBL/GenBank/DDBJ databases">
        <title>The complete genome of Desulfobacca acetoxidans DSM 11109.</title>
        <authorList>
            <consortium name="US DOE Joint Genome Institute (JGI-PGF)"/>
            <person name="Lucas S."/>
            <person name="Copeland A."/>
            <person name="Lapidus A."/>
            <person name="Bruce D."/>
            <person name="Goodwin L."/>
            <person name="Pitluck S."/>
            <person name="Peters L."/>
            <person name="Kyrpides N."/>
            <person name="Mavromatis K."/>
            <person name="Ivanova N."/>
            <person name="Ovchinnikova G."/>
            <person name="Teshima H."/>
            <person name="Detter J.C."/>
            <person name="Han C."/>
            <person name="Land M."/>
            <person name="Hauser L."/>
            <person name="Markowitz V."/>
            <person name="Cheng J.-F."/>
            <person name="Hugenholtz P."/>
            <person name="Woyke T."/>
            <person name="Wu D."/>
            <person name="Spring S."/>
            <person name="Schueler E."/>
            <person name="Brambilla E."/>
            <person name="Klenk H.-P."/>
            <person name="Eisen J.A."/>
        </authorList>
    </citation>
    <scope>NUCLEOTIDE SEQUENCE [LARGE SCALE GENOMIC DNA]</scope>
    <source>
        <strain evidence="3">ATCC 700848 / DSM 11109 / ASRB2</strain>
    </source>
</reference>
<dbReference type="KEGG" id="dao:Desac_0135"/>
<dbReference type="RefSeq" id="WP_013705145.1">
    <property type="nucleotide sequence ID" value="NC_015388.1"/>
</dbReference>
<keyword evidence="2" id="KW-0436">Ligase</keyword>
<dbReference type="Proteomes" id="UP000000483">
    <property type="component" value="Chromosome"/>
</dbReference>
<dbReference type="GO" id="GO:0016874">
    <property type="term" value="F:ligase activity"/>
    <property type="evidence" value="ECO:0007669"/>
    <property type="project" value="UniProtKB-KW"/>
</dbReference>
<dbReference type="HOGENOM" id="CLU_008325_5_0_7"/>
<dbReference type="PANTHER" id="PTHR39465:SF1">
    <property type="entry name" value="DNA LIGASE D 3'-PHOSPHOESTERASE DOMAIN-CONTAINING PROTEIN"/>
    <property type="match status" value="1"/>
</dbReference>
<proteinExistence type="predicted"/>
<accession>F2NBV5</accession>
<name>F2NBV5_DESAR</name>
<dbReference type="STRING" id="880072.Desac_0135"/>
<dbReference type="NCBIfam" id="TIGR02777">
    <property type="entry name" value="LigD_PE_dom"/>
    <property type="match status" value="1"/>
</dbReference>
<sequence length="207" mass="22946">MSQDDPLNTYRRKRDFAATAEPMGGTLDAGEAAPVFVIQKHAARRLHYDFRLEVDGVLKSWAVPKGPSTNPQDKRLAAPTEDHPLEYATFEGVIPPGHYGAGTVLVWDLGTYRNLTEKKGEAIPLPQALEHGHITVWLEGKKLRGAYSLTRFKKGRDESWLLVKKNDAEADASQDLLLTRPESVLSGRTIEEVAAANELLSEELCSR</sequence>
<protein>
    <submittedName>
        <fullName evidence="2">DNA ligase D, 3'-phosphoesterase domain protein</fullName>
    </submittedName>
</protein>
<dbReference type="eggNOG" id="COG1793">
    <property type="taxonomic scope" value="Bacteria"/>
</dbReference>
<evidence type="ECO:0000313" key="3">
    <source>
        <dbReference type="Proteomes" id="UP000000483"/>
    </source>
</evidence>